<dbReference type="EMBL" id="QASA01000001">
    <property type="protein sequence ID" value="RDC63639.1"/>
    <property type="molecule type" value="Genomic_DNA"/>
</dbReference>
<evidence type="ECO:0000313" key="2">
    <source>
        <dbReference type="Proteomes" id="UP000253919"/>
    </source>
</evidence>
<accession>A0A369QLB9</accession>
<proteinExistence type="predicted"/>
<dbReference type="Proteomes" id="UP000253919">
    <property type="component" value="Unassembled WGS sequence"/>
</dbReference>
<evidence type="ECO:0000313" key="1">
    <source>
        <dbReference type="EMBL" id="RDC63639.1"/>
    </source>
</evidence>
<comment type="caution">
    <text evidence="1">The sequence shown here is derived from an EMBL/GenBank/DDBJ whole genome shotgun (WGS) entry which is preliminary data.</text>
</comment>
<organism evidence="1 2">
    <name type="scientific">Adhaeribacter pallidiroseus</name>
    <dbReference type="NCBI Taxonomy" id="2072847"/>
    <lineage>
        <taxon>Bacteria</taxon>
        <taxon>Pseudomonadati</taxon>
        <taxon>Bacteroidota</taxon>
        <taxon>Cytophagia</taxon>
        <taxon>Cytophagales</taxon>
        <taxon>Hymenobacteraceae</taxon>
        <taxon>Adhaeribacter</taxon>
    </lineage>
</organism>
<sequence>MEYPEEYELMAVFESEPIMLDPDVPFYYNKSTYKYTNSEKEEFTFSILPSYSEISINVTIANFEIANLSLQNIRNFKILSDNKLEKRIMLSGENYLLKIQLKPKFSIQFKEEIEK</sequence>
<gene>
    <name evidence="1" type="ORF">AHMF7616_02244</name>
</gene>
<keyword evidence="2" id="KW-1185">Reference proteome</keyword>
<dbReference type="OrthoDB" id="1551154at2"/>
<protein>
    <submittedName>
        <fullName evidence="1">Uncharacterized protein</fullName>
    </submittedName>
</protein>
<dbReference type="AlphaFoldDB" id="A0A369QLB9"/>
<reference evidence="1 2" key="1">
    <citation type="submission" date="2018-04" db="EMBL/GenBank/DDBJ databases">
        <title>Adhaeribacter sp. HMF7616 genome sequencing and assembly.</title>
        <authorList>
            <person name="Kang H."/>
            <person name="Kang J."/>
            <person name="Cha I."/>
            <person name="Kim H."/>
            <person name="Joh K."/>
        </authorList>
    </citation>
    <scope>NUCLEOTIDE SEQUENCE [LARGE SCALE GENOMIC DNA]</scope>
    <source>
        <strain evidence="1 2">HMF7616</strain>
    </source>
</reference>
<dbReference type="RefSeq" id="WP_115372904.1">
    <property type="nucleotide sequence ID" value="NZ_QASA01000001.1"/>
</dbReference>
<name>A0A369QLB9_9BACT</name>